<dbReference type="RefSeq" id="WP_066106990.1">
    <property type="nucleotide sequence ID" value="NZ_JTJL01000018.1"/>
</dbReference>
<evidence type="ECO:0000256" key="4">
    <source>
        <dbReference type="ARBA" id="ARBA00005259"/>
    </source>
</evidence>
<keyword evidence="10 13" id="KW-0521">NADP</keyword>
<dbReference type="InterPro" id="IPR016192">
    <property type="entry name" value="APOBEC/CMP_deaminase_Zn-bd"/>
</dbReference>
<keyword evidence="19" id="KW-1185">Reference proteome</keyword>
<comment type="similarity">
    <text evidence="5 13">In the C-terminal section; belongs to the HTP reductase family.</text>
</comment>
<name>A0A1A7P0V2_9PAST</name>
<evidence type="ECO:0000256" key="9">
    <source>
        <dbReference type="ARBA" id="ARBA00022833"/>
    </source>
</evidence>
<evidence type="ECO:0000256" key="3">
    <source>
        <dbReference type="ARBA" id="ARBA00004910"/>
    </source>
</evidence>
<feature type="binding site" evidence="16">
    <location>
        <position position="59"/>
    </location>
    <ligand>
        <name>Zn(2+)</name>
        <dbReference type="ChEBI" id="CHEBI:29105"/>
        <note>catalytic</note>
    </ligand>
</feature>
<comment type="catalytic activity">
    <reaction evidence="13">
        <text>2,5-diamino-6-hydroxy-4-(5-phosphoribosylamino)-pyrimidine + H2O + H(+) = 5-amino-6-(5-phospho-D-ribosylamino)uracil + NH4(+)</text>
        <dbReference type="Rhea" id="RHEA:21868"/>
        <dbReference type="ChEBI" id="CHEBI:15377"/>
        <dbReference type="ChEBI" id="CHEBI:15378"/>
        <dbReference type="ChEBI" id="CHEBI:28938"/>
        <dbReference type="ChEBI" id="CHEBI:58453"/>
        <dbReference type="ChEBI" id="CHEBI:58614"/>
        <dbReference type="EC" id="3.5.4.26"/>
    </reaction>
</comment>
<evidence type="ECO:0000256" key="15">
    <source>
        <dbReference type="PIRSR" id="PIRSR006769-2"/>
    </source>
</evidence>
<proteinExistence type="inferred from homology"/>
<feature type="binding site" evidence="15">
    <location>
        <position position="205"/>
    </location>
    <ligand>
        <name>NADP(+)</name>
        <dbReference type="ChEBI" id="CHEBI:58349"/>
    </ligand>
</feature>
<keyword evidence="12" id="KW-0511">Multifunctional enzyme</keyword>
<evidence type="ECO:0000256" key="12">
    <source>
        <dbReference type="ARBA" id="ARBA00023268"/>
    </source>
</evidence>
<dbReference type="PIRSF" id="PIRSF006769">
    <property type="entry name" value="RibD"/>
    <property type="match status" value="1"/>
</dbReference>
<evidence type="ECO:0000256" key="5">
    <source>
        <dbReference type="ARBA" id="ARBA00007417"/>
    </source>
</evidence>
<dbReference type="NCBIfam" id="TIGR00326">
    <property type="entry name" value="eubact_ribD"/>
    <property type="match status" value="1"/>
</dbReference>
<feature type="binding site" evidence="15">
    <location>
        <position position="163"/>
    </location>
    <ligand>
        <name>NADP(+)</name>
        <dbReference type="ChEBI" id="CHEBI:58349"/>
    </ligand>
</feature>
<evidence type="ECO:0000256" key="6">
    <source>
        <dbReference type="ARBA" id="ARBA00022619"/>
    </source>
</evidence>
<dbReference type="Gene3D" id="3.40.430.10">
    <property type="entry name" value="Dihydrofolate Reductase, subunit A"/>
    <property type="match status" value="1"/>
</dbReference>
<evidence type="ECO:0000313" key="18">
    <source>
        <dbReference type="EMBL" id="OBW94859.1"/>
    </source>
</evidence>
<comment type="pathway">
    <text evidence="3 13">Cofactor biosynthesis; riboflavin biosynthesis; 5-amino-6-(D-ribitylamino)uracil from GTP: step 3/4.</text>
</comment>
<dbReference type="GO" id="GO:0050661">
    <property type="term" value="F:NADP binding"/>
    <property type="evidence" value="ECO:0007669"/>
    <property type="project" value="InterPro"/>
</dbReference>
<dbReference type="Pfam" id="PF01872">
    <property type="entry name" value="RibD_C"/>
    <property type="match status" value="1"/>
</dbReference>
<dbReference type="OrthoDB" id="9800865at2"/>
<keyword evidence="6 13" id="KW-0686">Riboflavin biosynthesis</keyword>
<dbReference type="GO" id="GO:0008703">
    <property type="term" value="F:5-amino-6-(5-phosphoribosylamino)uracil reductase activity"/>
    <property type="evidence" value="ECO:0007669"/>
    <property type="project" value="UniProtKB-EC"/>
</dbReference>
<evidence type="ECO:0000256" key="1">
    <source>
        <dbReference type="ARBA" id="ARBA00002151"/>
    </source>
</evidence>
<dbReference type="EC" id="3.5.4.26" evidence="13"/>
<accession>A0A1A7P0V2</accession>
<organism evidence="18 19">
    <name type="scientific">Gallibacterium salpingitidis</name>
    <dbReference type="NCBI Taxonomy" id="505341"/>
    <lineage>
        <taxon>Bacteria</taxon>
        <taxon>Pseudomonadati</taxon>
        <taxon>Pseudomonadota</taxon>
        <taxon>Gammaproteobacteria</taxon>
        <taxon>Pasteurellales</taxon>
        <taxon>Pasteurellaceae</taxon>
        <taxon>Gallibacterium</taxon>
    </lineage>
</organism>
<sequence length="377" mass="41679">MSAGSADFSREDQQFMALAIELAKKGRFTCTPNPAVGCVLVKEGRIVGQGYHAKAGEGHAEVMAMRQAGEQAKGATAYVTLEPCSHYGRTPPCAKGLIEAGVSKVIAAMQDPNPQVAGRGLRMLNEAGVETAVGLLEQEAEQLNRGFLKRMRTGFPYVQLKMAMSIDGRTAMANGESQWITGELARQDVQQYRAMASAILSTSKTVMTDDAALTVRWQQLSEQIKADYPEQKLRQPLRIILDSQHKIQPTGRLFATESPIWLISSQERAMQNFPDFCQQQMIAESPYFFTDLFNFLGRQQINSVWVEAGATLAGKLLEAELVDELIVYIAPKLLGDQARGLCHLPQLQHLADVPLWQLAETQQIGEDIKLVYRKPNL</sequence>
<dbReference type="UniPathway" id="UPA00275">
    <property type="reaction ID" value="UER00401"/>
</dbReference>
<keyword evidence="9 13" id="KW-0862">Zinc</keyword>
<dbReference type="NCBIfam" id="NF008052">
    <property type="entry name" value="PRK10786.1"/>
    <property type="match status" value="1"/>
</dbReference>
<comment type="catalytic activity">
    <reaction evidence="13">
        <text>5-amino-6-(5-phospho-D-ribitylamino)uracil + NADP(+) = 5-amino-6-(5-phospho-D-ribosylamino)uracil + NADPH + H(+)</text>
        <dbReference type="Rhea" id="RHEA:17845"/>
        <dbReference type="ChEBI" id="CHEBI:15378"/>
        <dbReference type="ChEBI" id="CHEBI:57783"/>
        <dbReference type="ChEBI" id="CHEBI:58349"/>
        <dbReference type="ChEBI" id="CHEBI:58421"/>
        <dbReference type="ChEBI" id="CHEBI:58453"/>
        <dbReference type="EC" id="1.1.1.193"/>
    </reaction>
</comment>
<evidence type="ECO:0000256" key="7">
    <source>
        <dbReference type="ARBA" id="ARBA00022723"/>
    </source>
</evidence>
<dbReference type="EMBL" id="JTJL01000018">
    <property type="protein sequence ID" value="OBW94859.1"/>
    <property type="molecule type" value="Genomic_DNA"/>
</dbReference>
<feature type="binding site" evidence="15">
    <location>
        <position position="177"/>
    </location>
    <ligand>
        <name>substrate</name>
    </ligand>
</feature>
<evidence type="ECO:0000256" key="2">
    <source>
        <dbReference type="ARBA" id="ARBA00004882"/>
    </source>
</evidence>
<protein>
    <recommendedName>
        <fullName evidence="13">Riboflavin biosynthesis protein RibD</fullName>
    </recommendedName>
    <domain>
        <recommendedName>
            <fullName evidence="13">Diaminohydroxyphosphoribosylaminopyrimidine deaminase</fullName>
            <shortName evidence="13">DRAP deaminase</shortName>
            <ecNumber evidence="13">3.5.4.26</ecNumber>
        </recommendedName>
        <alternativeName>
            <fullName evidence="13">Riboflavin-specific deaminase</fullName>
        </alternativeName>
    </domain>
    <domain>
        <recommendedName>
            <fullName evidence="13">5-amino-6-(5-phosphoribosylamino)uracil reductase</fullName>
            <ecNumber evidence="13">1.1.1.193</ecNumber>
        </recommendedName>
        <alternativeName>
            <fullName evidence="13">HTP reductase</fullName>
        </alternativeName>
    </domain>
</protein>
<feature type="binding site" evidence="15">
    <location>
        <position position="216"/>
    </location>
    <ligand>
        <name>substrate</name>
    </ligand>
</feature>
<dbReference type="InterPro" id="IPR050765">
    <property type="entry name" value="Riboflavin_Biosynth_HTPR"/>
</dbReference>
<comment type="pathway">
    <text evidence="2 13">Cofactor biosynthesis; riboflavin biosynthesis; 5-amino-6-(D-ribitylamino)uracil from GTP: step 2/4.</text>
</comment>
<feature type="binding site" evidence="15">
    <location>
        <position position="193"/>
    </location>
    <ligand>
        <name>substrate</name>
    </ligand>
</feature>
<feature type="binding site" evidence="16">
    <location>
        <position position="84"/>
    </location>
    <ligand>
        <name>Zn(2+)</name>
        <dbReference type="ChEBI" id="CHEBI:29105"/>
        <note>catalytic</note>
    </ligand>
</feature>
<dbReference type="PANTHER" id="PTHR38011:SF7">
    <property type="entry name" value="2,5-DIAMINO-6-RIBOSYLAMINO-4(3H)-PYRIMIDINONE 5'-PHOSPHATE REDUCTASE"/>
    <property type="match status" value="1"/>
</dbReference>
<evidence type="ECO:0000256" key="10">
    <source>
        <dbReference type="ARBA" id="ARBA00022857"/>
    </source>
</evidence>
<evidence type="ECO:0000313" key="19">
    <source>
        <dbReference type="Proteomes" id="UP000092649"/>
    </source>
</evidence>
<dbReference type="AlphaFoldDB" id="A0A1A7P0V2"/>
<dbReference type="GO" id="GO:0009231">
    <property type="term" value="P:riboflavin biosynthetic process"/>
    <property type="evidence" value="ECO:0007669"/>
    <property type="project" value="UniProtKB-UniPathway"/>
</dbReference>
<dbReference type="PANTHER" id="PTHR38011">
    <property type="entry name" value="DIHYDROFOLATE REDUCTASE FAMILY PROTEIN (AFU_ORTHOLOGUE AFUA_8G06820)"/>
    <property type="match status" value="1"/>
</dbReference>
<dbReference type="InterPro" id="IPR004794">
    <property type="entry name" value="Eubact_RibD"/>
</dbReference>
<feature type="binding site" evidence="15">
    <location>
        <position position="179"/>
    </location>
    <ligand>
        <name>NADP(+)</name>
        <dbReference type="ChEBI" id="CHEBI:58349"/>
    </ligand>
</feature>
<comment type="similarity">
    <text evidence="4 13">In the N-terminal section; belongs to the cytidine and deoxycytidylate deaminase family.</text>
</comment>
<evidence type="ECO:0000256" key="11">
    <source>
        <dbReference type="ARBA" id="ARBA00023002"/>
    </source>
</evidence>
<dbReference type="InterPro" id="IPR002125">
    <property type="entry name" value="CMP_dCMP_dom"/>
</dbReference>
<feature type="binding site" evidence="15">
    <location>
        <position position="307"/>
    </location>
    <ligand>
        <name>substrate</name>
    </ligand>
</feature>
<dbReference type="FunFam" id="3.40.140.10:FF:000025">
    <property type="entry name" value="Riboflavin biosynthesis protein RibD"/>
    <property type="match status" value="1"/>
</dbReference>
<evidence type="ECO:0000256" key="16">
    <source>
        <dbReference type="PIRSR" id="PIRSR006769-3"/>
    </source>
</evidence>
<dbReference type="NCBIfam" id="TIGR00227">
    <property type="entry name" value="ribD_Cterm"/>
    <property type="match status" value="1"/>
</dbReference>
<feature type="binding site" evidence="15">
    <location>
        <position position="209"/>
    </location>
    <ligand>
        <name>NADP(+)</name>
        <dbReference type="ChEBI" id="CHEBI:58349"/>
    </ligand>
</feature>
<feature type="binding site" evidence="15">
    <location>
        <position position="213"/>
    </location>
    <ligand>
        <name>substrate</name>
    </ligand>
</feature>
<feature type="binding site" evidence="16">
    <location>
        <position position="93"/>
    </location>
    <ligand>
        <name>Zn(2+)</name>
        <dbReference type="ChEBI" id="CHEBI:29105"/>
        <note>catalytic</note>
    </ligand>
</feature>
<evidence type="ECO:0000256" key="8">
    <source>
        <dbReference type="ARBA" id="ARBA00022801"/>
    </source>
</evidence>
<dbReference type="InterPro" id="IPR024072">
    <property type="entry name" value="DHFR-like_dom_sf"/>
</dbReference>
<comment type="function">
    <text evidence="1 13">Converts 2,5-diamino-6-(ribosylamino)-4(3h)-pyrimidinone 5'-phosphate into 5-amino-6-(ribosylamino)-2,4(1h,3h)-pyrimidinedione 5'-phosphate.</text>
</comment>
<feature type="domain" description="CMP/dCMP-type deaminase" evidence="17">
    <location>
        <begin position="10"/>
        <end position="132"/>
    </location>
</feature>
<gene>
    <name evidence="18" type="primary">ribD</name>
    <name evidence="18" type="ORF">QS62_05285</name>
</gene>
<dbReference type="SUPFAM" id="SSF53597">
    <property type="entry name" value="Dihydrofolate reductase-like"/>
    <property type="match status" value="1"/>
</dbReference>
<evidence type="ECO:0000256" key="13">
    <source>
        <dbReference type="PIRNR" id="PIRNR006769"/>
    </source>
</evidence>
<comment type="caution">
    <text evidence="18">The sequence shown here is derived from an EMBL/GenBank/DDBJ whole genome shotgun (WGS) entry which is preliminary data.</text>
</comment>
<evidence type="ECO:0000256" key="14">
    <source>
        <dbReference type="PIRSR" id="PIRSR006769-1"/>
    </source>
</evidence>
<dbReference type="SUPFAM" id="SSF53927">
    <property type="entry name" value="Cytidine deaminase-like"/>
    <property type="match status" value="1"/>
</dbReference>
<comment type="cofactor">
    <cofactor evidence="13 16">
        <name>Zn(2+)</name>
        <dbReference type="ChEBI" id="CHEBI:29105"/>
    </cofactor>
    <text evidence="13 16">Binds 1 zinc ion.</text>
</comment>
<dbReference type="GO" id="GO:0008270">
    <property type="term" value="F:zinc ion binding"/>
    <property type="evidence" value="ECO:0007669"/>
    <property type="project" value="InterPro"/>
</dbReference>
<dbReference type="InterPro" id="IPR016193">
    <property type="entry name" value="Cytidine_deaminase-like"/>
</dbReference>
<dbReference type="InterPro" id="IPR011549">
    <property type="entry name" value="RibD_C"/>
</dbReference>
<dbReference type="PROSITE" id="PS00903">
    <property type="entry name" value="CYT_DCMP_DEAMINASES_1"/>
    <property type="match status" value="1"/>
</dbReference>
<dbReference type="Proteomes" id="UP000092649">
    <property type="component" value="Unassembled WGS sequence"/>
</dbReference>
<dbReference type="GO" id="GO:0008835">
    <property type="term" value="F:diaminohydroxyphosphoribosylaminopyrimidine deaminase activity"/>
    <property type="evidence" value="ECO:0007669"/>
    <property type="project" value="UniProtKB-EC"/>
</dbReference>
<dbReference type="PATRIC" id="fig|505341.3.peg.1065"/>
<dbReference type="Gene3D" id="3.40.140.10">
    <property type="entry name" value="Cytidine Deaminase, domain 2"/>
    <property type="match status" value="1"/>
</dbReference>
<keyword evidence="7 13" id="KW-0479">Metal-binding</keyword>
<dbReference type="EC" id="1.1.1.193" evidence="13"/>
<dbReference type="InterPro" id="IPR002734">
    <property type="entry name" value="RibDG_C"/>
</dbReference>
<dbReference type="Pfam" id="PF00383">
    <property type="entry name" value="dCMP_cyt_deam_1"/>
    <property type="match status" value="1"/>
</dbReference>
<reference evidence="18 19" key="1">
    <citation type="submission" date="2014-11" db="EMBL/GenBank/DDBJ databases">
        <title>Pan-genome of Gallibacterium spp.</title>
        <authorList>
            <person name="Kudirkiene E."/>
            <person name="Bojesen A.M."/>
        </authorList>
    </citation>
    <scope>NUCLEOTIDE SEQUENCE [LARGE SCALE GENOMIC DNA]</scope>
    <source>
        <strain evidence="18 19">F150</strain>
    </source>
</reference>
<feature type="binding site" evidence="15">
    <location>
        <position position="243"/>
    </location>
    <ligand>
        <name>NADP(+)</name>
        <dbReference type="ChEBI" id="CHEBI:58349"/>
    </ligand>
</feature>
<feature type="active site" description="Proton donor" evidence="14">
    <location>
        <position position="61"/>
    </location>
</feature>
<dbReference type="CDD" id="cd01284">
    <property type="entry name" value="Riboflavin_deaminase-reductase"/>
    <property type="match status" value="1"/>
</dbReference>
<keyword evidence="11 13" id="KW-0560">Oxidoreductase</keyword>
<keyword evidence="8 13" id="KW-0378">Hydrolase</keyword>
<dbReference type="PROSITE" id="PS51747">
    <property type="entry name" value="CYT_DCMP_DEAMINASES_2"/>
    <property type="match status" value="1"/>
</dbReference>
<evidence type="ECO:0000259" key="17">
    <source>
        <dbReference type="PROSITE" id="PS51747"/>
    </source>
</evidence>